<dbReference type="GO" id="GO:0046872">
    <property type="term" value="F:metal ion binding"/>
    <property type="evidence" value="ECO:0007669"/>
    <property type="project" value="UniProtKB-KW"/>
</dbReference>
<dbReference type="SUPFAM" id="SSF46548">
    <property type="entry name" value="alpha-helical ferredoxin"/>
    <property type="match status" value="1"/>
</dbReference>
<feature type="domain" description="4Fe-4S ferredoxin-type" evidence="4">
    <location>
        <begin position="341"/>
        <end position="369"/>
    </location>
</feature>
<dbReference type="InterPro" id="IPR023210">
    <property type="entry name" value="NADP_OxRdtase_dom"/>
</dbReference>
<evidence type="ECO:0000313" key="5">
    <source>
        <dbReference type="EMBL" id="MBC8539406.1"/>
    </source>
</evidence>
<comment type="caution">
    <text evidence="5">The sequence shown here is derived from an EMBL/GenBank/DDBJ whole genome shotgun (WGS) entry which is preliminary data.</text>
</comment>
<evidence type="ECO:0000256" key="2">
    <source>
        <dbReference type="ARBA" id="ARBA00023004"/>
    </source>
</evidence>
<dbReference type="Gene3D" id="3.30.70.20">
    <property type="match status" value="1"/>
</dbReference>
<name>A0A926HY40_9FIRM</name>
<gene>
    <name evidence="5" type="ORF">H8698_00230</name>
</gene>
<evidence type="ECO:0000259" key="4">
    <source>
        <dbReference type="PROSITE" id="PS51379"/>
    </source>
</evidence>
<keyword evidence="3" id="KW-0411">Iron-sulfur</keyword>
<dbReference type="InterPro" id="IPR017900">
    <property type="entry name" value="4Fe4S_Fe_S_CS"/>
</dbReference>
<evidence type="ECO:0000313" key="6">
    <source>
        <dbReference type="Proteomes" id="UP000611762"/>
    </source>
</evidence>
<dbReference type="Gene3D" id="3.20.20.100">
    <property type="entry name" value="NADP-dependent oxidoreductase domain"/>
    <property type="match status" value="1"/>
</dbReference>
<protein>
    <submittedName>
        <fullName evidence="5">Aldo/keto reductase</fullName>
    </submittedName>
</protein>
<keyword evidence="6" id="KW-1185">Reference proteome</keyword>
<dbReference type="GO" id="GO:0051536">
    <property type="term" value="F:iron-sulfur cluster binding"/>
    <property type="evidence" value="ECO:0007669"/>
    <property type="project" value="UniProtKB-KW"/>
</dbReference>
<dbReference type="AlphaFoldDB" id="A0A926HY40"/>
<reference evidence="5" key="1">
    <citation type="submission" date="2020-08" db="EMBL/GenBank/DDBJ databases">
        <title>Genome public.</title>
        <authorList>
            <person name="Liu C."/>
            <person name="Sun Q."/>
        </authorList>
    </citation>
    <scope>NUCLEOTIDE SEQUENCE</scope>
    <source>
        <strain evidence="5">H8</strain>
    </source>
</reference>
<keyword evidence="1" id="KW-0479">Metal-binding</keyword>
<dbReference type="CDD" id="cd19096">
    <property type="entry name" value="AKR_Fe-S_oxidoreductase"/>
    <property type="match status" value="1"/>
</dbReference>
<dbReference type="PROSITE" id="PS51379">
    <property type="entry name" value="4FE4S_FER_2"/>
    <property type="match status" value="1"/>
</dbReference>
<dbReference type="RefSeq" id="WP_249310501.1">
    <property type="nucleotide sequence ID" value="NZ_JACRSU010000001.1"/>
</dbReference>
<dbReference type="Pfam" id="PF00248">
    <property type="entry name" value="Aldo_ket_red"/>
    <property type="match status" value="1"/>
</dbReference>
<dbReference type="InterPro" id="IPR017896">
    <property type="entry name" value="4Fe4S_Fe-S-bd"/>
</dbReference>
<dbReference type="Proteomes" id="UP000611762">
    <property type="component" value="Unassembled WGS sequence"/>
</dbReference>
<dbReference type="SUPFAM" id="SSF51430">
    <property type="entry name" value="NAD(P)-linked oxidoreductase"/>
    <property type="match status" value="1"/>
</dbReference>
<evidence type="ECO:0000256" key="1">
    <source>
        <dbReference type="ARBA" id="ARBA00022723"/>
    </source>
</evidence>
<organism evidence="5 6">
    <name type="scientific">Congzhengia minquanensis</name>
    <dbReference type="NCBI Taxonomy" id="2763657"/>
    <lineage>
        <taxon>Bacteria</taxon>
        <taxon>Bacillati</taxon>
        <taxon>Bacillota</taxon>
        <taxon>Clostridia</taxon>
        <taxon>Eubacteriales</taxon>
        <taxon>Oscillospiraceae</taxon>
        <taxon>Congzhengia</taxon>
    </lineage>
</organism>
<sequence>MIYRNFQGESLSMLGFGAMRLPTVNGVEANINEALAQKMVDEAIANGVNYFDTAWGYHDGNSEWFMGKALKKYNRSSFFLATKFPGYDLSSFGRHEEIFEKQLEKCQVSYFDFYLFHNVCELNIDAYLDNDTYKTYDYLMEQKRNGRIRHLGFSAHGTLETMKRFLEAYGSDMEFCQIQLNYLDWEFQNAKEKVDLLNEYHIPIWVMEPLRGGKLARLSEEQENMLQAFRPEAKIPSWAFRFLQTIPEVTMILSGMSDETQLLDNIQTFETEQPLSEAELKVLFQIADEMTGKTTVPCTACRYCTSHCPQGLDIPYLLELYNEHTFTKDFAFIAPMALQALTPDKQPGACIGCRSCEAVCPQQIKISEILSDFNHKVN</sequence>
<proteinExistence type="predicted"/>
<dbReference type="PANTHER" id="PTHR43312">
    <property type="entry name" value="D-THREO-ALDOSE 1-DEHYDROGENASE"/>
    <property type="match status" value="1"/>
</dbReference>
<accession>A0A926HY40</accession>
<dbReference type="EMBL" id="JACRSU010000001">
    <property type="protein sequence ID" value="MBC8539406.1"/>
    <property type="molecule type" value="Genomic_DNA"/>
</dbReference>
<keyword evidence="2" id="KW-0408">Iron</keyword>
<dbReference type="PROSITE" id="PS00198">
    <property type="entry name" value="4FE4S_FER_1"/>
    <property type="match status" value="1"/>
</dbReference>
<dbReference type="InterPro" id="IPR053135">
    <property type="entry name" value="AKR2_Oxidoreductase"/>
</dbReference>
<dbReference type="PANTHER" id="PTHR43312:SF2">
    <property type="entry name" value="OXIDOREDUCTASE"/>
    <property type="match status" value="1"/>
</dbReference>
<evidence type="ECO:0000256" key="3">
    <source>
        <dbReference type="ARBA" id="ARBA00023014"/>
    </source>
</evidence>
<dbReference type="Pfam" id="PF13187">
    <property type="entry name" value="Fer4_9"/>
    <property type="match status" value="1"/>
</dbReference>
<dbReference type="InterPro" id="IPR036812">
    <property type="entry name" value="NAD(P)_OxRdtase_dom_sf"/>
</dbReference>